<dbReference type="SUPFAM" id="SSF55729">
    <property type="entry name" value="Acyl-CoA N-acyltransferases (Nat)"/>
    <property type="match status" value="1"/>
</dbReference>
<evidence type="ECO:0000256" key="2">
    <source>
        <dbReference type="RuleBase" id="RU363094"/>
    </source>
</evidence>
<comment type="catalytic activity">
    <reaction evidence="1 2">
        <text>N-terminal L-alanyl-[ribosomal protein bS18] + acetyl-CoA = N-terminal N(alpha)-acetyl-L-alanyl-[ribosomal protein bS18] + CoA + H(+)</text>
        <dbReference type="Rhea" id="RHEA:43756"/>
        <dbReference type="Rhea" id="RHEA-COMP:10676"/>
        <dbReference type="Rhea" id="RHEA-COMP:10677"/>
        <dbReference type="ChEBI" id="CHEBI:15378"/>
        <dbReference type="ChEBI" id="CHEBI:57287"/>
        <dbReference type="ChEBI" id="CHEBI:57288"/>
        <dbReference type="ChEBI" id="CHEBI:64718"/>
        <dbReference type="ChEBI" id="CHEBI:83683"/>
        <dbReference type="EC" id="2.3.1.266"/>
    </reaction>
</comment>
<feature type="active site" description="Proton acceptor" evidence="1">
    <location>
        <position position="110"/>
    </location>
</feature>
<dbReference type="Proteomes" id="UP000268908">
    <property type="component" value="Unassembled WGS sequence"/>
</dbReference>
<keyword evidence="1" id="KW-0012">Acyltransferase</keyword>
<dbReference type="InterPro" id="IPR000182">
    <property type="entry name" value="GNAT_dom"/>
</dbReference>
<dbReference type="OrthoDB" id="9796919at2"/>
<dbReference type="GO" id="GO:0005737">
    <property type="term" value="C:cytoplasm"/>
    <property type="evidence" value="ECO:0007669"/>
    <property type="project" value="UniProtKB-SubCell"/>
</dbReference>
<dbReference type="PANTHER" id="PTHR43617:SF35">
    <property type="entry name" value="[RIBOSOMAL PROTEIN BS18]-ALANINE N-ACETYLTRANSFERASE"/>
    <property type="match status" value="1"/>
</dbReference>
<dbReference type="NCBIfam" id="TIGR01575">
    <property type="entry name" value="rimI"/>
    <property type="match status" value="1"/>
</dbReference>
<feature type="active site" description="Proton donor" evidence="1">
    <location>
        <position position="122"/>
    </location>
</feature>
<dbReference type="PANTHER" id="PTHR43617">
    <property type="entry name" value="L-AMINO ACID N-ACETYLTRANSFERASE"/>
    <property type="match status" value="1"/>
</dbReference>
<evidence type="ECO:0000313" key="5">
    <source>
        <dbReference type="Proteomes" id="UP000268908"/>
    </source>
</evidence>
<name>A0A497XCW4_9PROT</name>
<dbReference type="EC" id="2.3.1.266" evidence="1 2"/>
<dbReference type="InterPro" id="IPR016181">
    <property type="entry name" value="Acyl_CoA_acyltransferase"/>
</dbReference>
<dbReference type="RefSeq" id="WP_121241137.1">
    <property type="nucleotide sequence ID" value="NZ_BHVV01000006.1"/>
</dbReference>
<feature type="binding site" evidence="1">
    <location>
        <begin position="84"/>
        <end position="89"/>
    </location>
    <ligand>
        <name>acetyl-CoA</name>
        <dbReference type="ChEBI" id="CHEBI:57288"/>
    </ligand>
</feature>
<keyword evidence="1 2" id="KW-0963">Cytoplasm</keyword>
<reference evidence="4 5" key="1">
    <citation type="submission" date="2018-10" db="EMBL/GenBank/DDBJ databases">
        <title>Genomic Encyclopedia of Type Strains, Phase IV (KMG-IV): sequencing the most valuable type-strain genomes for metagenomic binning, comparative biology and taxonomic classification.</title>
        <authorList>
            <person name="Goeker M."/>
        </authorList>
    </citation>
    <scope>NUCLEOTIDE SEQUENCE [LARGE SCALE GENOMIC DNA]</scope>
    <source>
        <strain evidence="4 5">DSM 26916</strain>
    </source>
</reference>
<sequence>MSAVLAAVVDFLPMRSDDIDAVVAAEQRIYDFPWTHGNFTDSLAAGYSAWLLQEDGRMVGYAVMMLVVDEAHLLNLSILPEAQRRGLGSRLLRHLFVIARGKGATRVLLEVRPSNACGLGLYRRFGFLTIGERRGYYQAHQGRESALVMALDL</sequence>
<feature type="domain" description="N-acetyltransferase" evidence="3">
    <location>
        <begin position="9"/>
        <end position="153"/>
    </location>
</feature>
<evidence type="ECO:0000259" key="3">
    <source>
        <dbReference type="PROSITE" id="PS51186"/>
    </source>
</evidence>
<comment type="caution">
    <text evidence="1">Lacks conserved residue(s) required for the propagation of feature annotation.</text>
</comment>
<keyword evidence="1 4" id="KW-0808">Transferase</keyword>
<dbReference type="PROSITE" id="PS51186">
    <property type="entry name" value="GNAT"/>
    <property type="match status" value="1"/>
</dbReference>
<comment type="function">
    <text evidence="1 2">Acetylates the N-terminal alanine of ribosomal protein bS18.</text>
</comment>
<comment type="subcellular location">
    <subcellularLocation>
        <location evidence="1 2">Cytoplasm</location>
    </subcellularLocation>
</comment>
<dbReference type="Pfam" id="PF00583">
    <property type="entry name" value="Acetyltransf_1"/>
    <property type="match status" value="1"/>
</dbReference>
<evidence type="ECO:0000313" key="4">
    <source>
        <dbReference type="EMBL" id="RLJ64812.1"/>
    </source>
</evidence>
<accession>A0A497XCW4</accession>
<comment type="similarity">
    <text evidence="1 2">Belongs to the acetyltransferase family. RimI subfamily.</text>
</comment>
<organism evidence="4 5">
    <name type="scientific">Sulfurisoma sediminicola</name>
    <dbReference type="NCBI Taxonomy" id="1381557"/>
    <lineage>
        <taxon>Bacteria</taxon>
        <taxon>Pseudomonadati</taxon>
        <taxon>Pseudomonadota</taxon>
        <taxon>Betaproteobacteria</taxon>
        <taxon>Nitrosomonadales</taxon>
        <taxon>Sterolibacteriaceae</taxon>
        <taxon>Sulfurisoma</taxon>
    </lineage>
</organism>
<dbReference type="CDD" id="cd04301">
    <property type="entry name" value="NAT_SF"/>
    <property type="match status" value="1"/>
</dbReference>
<keyword evidence="5" id="KW-1185">Reference proteome</keyword>
<comment type="caution">
    <text evidence="4">The sequence shown here is derived from an EMBL/GenBank/DDBJ whole genome shotgun (WGS) entry which is preliminary data.</text>
</comment>
<protein>
    <recommendedName>
        <fullName evidence="1 2">[Ribosomal protein bS18]-alanine N-acetyltransferase</fullName>
        <ecNumber evidence="1 2">2.3.1.266</ecNumber>
    </recommendedName>
</protein>
<dbReference type="EMBL" id="RCCI01000005">
    <property type="protein sequence ID" value="RLJ64812.1"/>
    <property type="molecule type" value="Genomic_DNA"/>
</dbReference>
<feature type="binding site" evidence="1">
    <location>
        <position position="115"/>
    </location>
    <ligand>
        <name>acetyl-CoA</name>
        <dbReference type="ChEBI" id="CHEBI:57288"/>
    </ligand>
</feature>
<dbReference type="InterPro" id="IPR043690">
    <property type="entry name" value="RimI"/>
</dbReference>
<gene>
    <name evidence="1" type="primary">rimI</name>
    <name evidence="4" type="ORF">DFR35_1460</name>
</gene>
<dbReference type="InterPro" id="IPR050276">
    <property type="entry name" value="MshD_Acetyltransferase"/>
</dbReference>
<dbReference type="InterPro" id="IPR006464">
    <property type="entry name" value="AcTrfase_RimI/Ard1"/>
</dbReference>
<dbReference type="GO" id="GO:0008999">
    <property type="term" value="F:protein-N-terminal-alanine acetyltransferase activity"/>
    <property type="evidence" value="ECO:0007669"/>
    <property type="project" value="UniProtKB-UniRule"/>
</dbReference>
<dbReference type="HAMAP" id="MF_02210">
    <property type="entry name" value="RimI"/>
    <property type="match status" value="1"/>
</dbReference>
<evidence type="ECO:0000256" key="1">
    <source>
        <dbReference type="HAMAP-Rule" id="MF_02210"/>
    </source>
</evidence>
<proteinExistence type="inferred from homology"/>
<dbReference type="AlphaFoldDB" id="A0A497XCW4"/>
<dbReference type="Gene3D" id="3.40.630.30">
    <property type="match status" value="1"/>
</dbReference>